<gene>
    <name evidence="1" type="ORF">LBBP_01166</name>
</gene>
<dbReference type="AlphaFoldDB" id="A0A0S2IP63"/>
<sequence length="39" mass="4485">MLESEVEFSERLSTLVETNLIATHRDFGVTPSQSKKEKF</sequence>
<reference evidence="1 2" key="1">
    <citation type="journal article" date="2015" name="PLoS Negl. Trop. Dis.">
        <title>Distribution of Plasmids in Distinct Leptospira Pathogenic Species.</title>
        <authorList>
            <person name="Wang Y."/>
            <person name="Zhuang X."/>
            <person name="Zhong Y."/>
            <person name="Zhang C."/>
            <person name="Zhang Y."/>
            <person name="Zeng L."/>
            <person name="Zhu Y."/>
            <person name="He P."/>
            <person name="Dong K."/>
            <person name="Pal U."/>
            <person name="Guo X."/>
            <person name="Qin J."/>
        </authorList>
    </citation>
    <scope>NUCLEOTIDE SEQUENCE [LARGE SCALE GENOMIC DNA]</scope>
    <source>
        <strain evidence="1 2">56604</strain>
    </source>
</reference>
<dbReference type="PATRIC" id="fig|280505.15.peg.1138"/>
<accession>A0A0S2IP63</accession>
<evidence type="ECO:0000313" key="1">
    <source>
        <dbReference type="EMBL" id="ALO25471.1"/>
    </source>
</evidence>
<evidence type="ECO:0000313" key="2">
    <source>
        <dbReference type="Proteomes" id="UP000058857"/>
    </source>
</evidence>
<dbReference type="Proteomes" id="UP000058857">
    <property type="component" value="Chromosome 1"/>
</dbReference>
<protein>
    <submittedName>
        <fullName evidence="1">Uncharacterized protein</fullName>
    </submittedName>
</protein>
<dbReference type="EMBL" id="CP012029">
    <property type="protein sequence ID" value="ALO25471.1"/>
    <property type="molecule type" value="Genomic_DNA"/>
</dbReference>
<organism evidence="1">
    <name type="scientific">Leptospira borgpetersenii serovar Ballum</name>
    <dbReference type="NCBI Taxonomy" id="280505"/>
    <lineage>
        <taxon>Bacteria</taxon>
        <taxon>Pseudomonadati</taxon>
        <taxon>Spirochaetota</taxon>
        <taxon>Spirochaetia</taxon>
        <taxon>Leptospirales</taxon>
        <taxon>Leptospiraceae</taxon>
        <taxon>Leptospira</taxon>
    </lineage>
</organism>
<name>A0A0S2IP63_LEPBO</name>
<proteinExistence type="predicted"/>